<evidence type="ECO:0000313" key="2">
    <source>
        <dbReference type="EMBL" id="KAK7835363.1"/>
    </source>
</evidence>
<evidence type="ECO:0000256" key="1">
    <source>
        <dbReference type="SAM" id="MobiDB-lite"/>
    </source>
</evidence>
<dbReference type="Proteomes" id="UP001488838">
    <property type="component" value="Unassembled WGS sequence"/>
</dbReference>
<organism evidence="2 3">
    <name type="scientific">Myodes glareolus</name>
    <name type="common">Bank vole</name>
    <name type="synonym">Clethrionomys glareolus</name>
    <dbReference type="NCBI Taxonomy" id="447135"/>
    <lineage>
        <taxon>Eukaryota</taxon>
        <taxon>Metazoa</taxon>
        <taxon>Chordata</taxon>
        <taxon>Craniata</taxon>
        <taxon>Vertebrata</taxon>
        <taxon>Euteleostomi</taxon>
        <taxon>Mammalia</taxon>
        <taxon>Eutheria</taxon>
        <taxon>Euarchontoglires</taxon>
        <taxon>Glires</taxon>
        <taxon>Rodentia</taxon>
        <taxon>Myomorpha</taxon>
        <taxon>Muroidea</taxon>
        <taxon>Cricetidae</taxon>
        <taxon>Arvicolinae</taxon>
        <taxon>Myodes</taxon>
    </lineage>
</organism>
<name>A0AAW0K8X6_MYOGA</name>
<dbReference type="EMBL" id="JBBHLL010000002">
    <property type="protein sequence ID" value="KAK7835363.1"/>
    <property type="molecule type" value="Genomic_DNA"/>
</dbReference>
<keyword evidence="3" id="KW-1185">Reference proteome</keyword>
<proteinExistence type="predicted"/>
<evidence type="ECO:0000313" key="3">
    <source>
        <dbReference type="Proteomes" id="UP001488838"/>
    </source>
</evidence>
<dbReference type="AlphaFoldDB" id="A0AAW0K8X6"/>
<sequence length="97" mass="10588">MLGLSWGSAFPGDEGQGLETKYLVQPEFQLCFVRDQESPFWVPERLTRTVKSDPQHADSPEDLAAVPPAILRMDNSGCDEAPMGDALSLPKANTSQP</sequence>
<reference evidence="2 3" key="1">
    <citation type="journal article" date="2023" name="bioRxiv">
        <title>Conserved and derived expression patterns and positive selection on dental genes reveal complex evolutionary context of ever-growing rodent molars.</title>
        <authorList>
            <person name="Calamari Z.T."/>
            <person name="Song A."/>
            <person name="Cohen E."/>
            <person name="Akter M."/>
            <person name="Roy R.D."/>
            <person name="Hallikas O."/>
            <person name="Christensen M.M."/>
            <person name="Li P."/>
            <person name="Marangoni P."/>
            <person name="Jernvall J."/>
            <person name="Klein O.D."/>
        </authorList>
    </citation>
    <scope>NUCLEOTIDE SEQUENCE [LARGE SCALE GENOMIC DNA]</scope>
    <source>
        <strain evidence="2">V071</strain>
    </source>
</reference>
<gene>
    <name evidence="2" type="ORF">U0070_017899</name>
</gene>
<feature type="region of interest" description="Disordered" evidence="1">
    <location>
        <begin position="74"/>
        <end position="97"/>
    </location>
</feature>
<accession>A0AAW0K8X6</accession>
<comment type="caution">
    <text evidence="2">The sequence shown here is derived from an EMBL/GenBank/DDBJ whole genome shotgun (WGS) entry which is preliminary data.</text>
</comment>
<protein>
    <submittedName>
        <fullName evidence="2">Uncharacterized protein</fullName>
    </submittedName>
</protein>